<feature type="region of interest" description="Disordered" evidence="1">
    <location>
        <begin position="100"/>
        <end position="143"/>
    </location>
</feature>
<dbReference type="AlphaFoldDB" id="A0AAD7JSH2"/>
<evidence type="ECO:0000313" key="3">
    <source>
        <dbReference type="Proteomes" id="UP001215598"/>
    </source>
</evidence>
<organism evidence="2 3">
    <name type="scientific">Mycena metata</name>
    <dbReference type="NCBI Taxonomy" id="1033252"/>
    <lineage>
        <taxon>Eukaryota</taxon>
        <taxon>Fungi</taxon>
        <taxon>Dikarya</taxon>
        <taxon>Basidiomycota</taxon>
        <taxon>Agaricomycotina</taxon>
        <taxon>Agaricomycetes</taxon>
        <taxon>Agaricomycetidae</taxon>
        <taxon>Agaricales</taxon>
        <taxon>Marasmiineae</taxon>
        <taxon>Mycenaceae</taxon>
        <taxon>Mycena</taxon>
    </lineage>
</organism>
<dbReference type="Proteomes" id="UP001215598">
    <property type="component" value="Unassembled WGS sequence"/>
</dbReference>
<keyword evidence="3" id="KW-1185">Reference proteome</keyword>
<gene>
    <name evidence="2" type="ORF">B0H16DRAFT_1715357</name>
</gene>
<feature type="compositionally biased region" description="Basic and acidic residues" evidence="1">
    <location>
        <begin position="391"/>
        <end position="401"/>
    </location>
</feature>
<comment type="caution">
    <text evidence="2">The sequence shown here is derived from an EMBL/GenBank/DDBJ whole genome shotgun (WGS) entry which is preliminary data.</text>
</comment>
<protein>
    <submittedName>
        <fullName evidence="2">Uncharacterized protein</fullName>
    </submittedName>
</protein>
<dbReference type="EMBL" id="JARKIB010000016">
    <property type="protein sequence ID" value="KAJ7770703.1"/>
    <property type="molecule type" value="Genomic_DNA"/>
</dbReference>
<evidence type="ECO:0000313" key="2">
    <source>
        <dbReference type="EMBL" id="KAJ7770703.1"/>
    </source>
</evidence>
<name>A0AAD7JSH2_9AGAR</name>
<reference evidence="2" key="1">
    <citation type="submission" date="2023-03" db="EMBL/GenBank/DDBJ databases">
        <title>Massive genome expansion in bonnet fungi (Mycena s.s.) driven by repeated elements and novel gene families across ecological guilds.</title>
        <authorList>
            <consortium name="Lawrence Berkeley National Laboratory"/>
            <person name="Harder C.B."/>
            <person name="Miyauchi S."/>
            <person name="Viragh M."/>
            <person name="Kuo A."/>
            <person name="Thoen E."/>
            <person name="Andreopoulos B."/>
            <person name="Lu D."/>
            <person name="Skrede I."/>
            <person name="Drula E."/>
            <person name="Henrissat B."/>
            <person name="Morin E."/>
            <person name="Kohler A."/>
            <person name="Barry K."/>
            <person name="LaButti K."/>
            <person name="Morin E."/>
            <person name="Salamov A."/>
            <person name="Lipzen A."/>
            <person name="Mereny Z."/>
            <person name="Hegedus B."/>
            <person name="Baldrian P."/>
            <person name="Stursova M."/>
            <person name="Weitz H."/>
            <person name="Taylor A."/>
            <person name="Grigoriev I.V."/>
            <person name="Nagy L.G."/>
            <person name="Martin F."/>
            <person name="Kauserud H."/>
        </authorList>
    </citation>
    <scope>NUCLEOTIDE SEQUENCE</scope>
    <source>
        <strain evidence="2">CBHHK182m</strain>
    </source>
</reference>
<sequence>MLSLQLWPPPPPLLALLPFLISASRPHLYHHLHPEDYPIMRNRTELEEQICNRLSRYVSTTFAFPQLPNPVSPDQAVKSLCEIWRPQDVPNVFLTSSRATVGSELPPPAPKSRTRNTQLPSPVSLLTQPSPPSPQSSSSPAARVGPVTLQCEQDLAANFGNRTNLVPIKGFVHEVLRRSRTSGSVLQMALCYLEAIRPKVPELIRKEQSGEGTGTEYDSESRVTPATAAELALEAQLSSMNFDFTVANPNDEGHSARLVRGRSLHGYPVVNLHFGRSDRTEPREFYQRLLHRPPPVPPPLPQAGVPHVPDPGLQFHAGQMLFESRLGSPICCGLHVKHRTRSQMEDEGTIATGNTDVEDPQQAADYFDSMPAAIAGDSSSSSRTCLPPQDRAARERLTFVQ</sequence>
<feature type="region of interest" description="Disordered" evidence="1">
    <location>
        <begin position="374"/>
        <end position="401"/>
    </location>
</feature>
<accession>A0AAD7JSH2</accession>
<feature type="compositionally biased region" description="Low complexity" evidence="1">
    <location>
        <begin position="118"/>
        <end position="128"/>
    </location>
</feature>
<proteinExistence type="predicted"/>
<evidence type="ECO:0000256" key="1">
    <source>
        <dbReference type="SAM" id="MobiDB-lite"/>
    </source>
</evidence>